<keyword evidence="3" id="KW-1185">Reference proteome</keyword>
<feature type="compositionally biased region" description="Polar residues" evidence="1">
    <location>
        <begin position="1"/>
        <end position="11"/>
    </location>
</feature>
<evidence type="ECO:0000313" key="2">
    <source>
        <dbReference type="EMBL" id="OCH86973.1"/>
    </source>
</evidence>
<dbReference type="Proteomes" id="UP000250043">
    <property type="component" value="Unassembled WGS sequence"/>
</dbReference>
<accession>A0A8E2ALR5</accession>
<proteinExistence type="predicted"/>
<evidence type="ECO:0000313" key="3">
    <source>
        <dbReference type="Proteomes" id="UP000250043"/>
    </source>
</evidence>
<gene>
    <name evidence="2" type="ORF">OBBRIDRAFT_187728</name>
</gene>
<dbReference type="AlphaFoldDB" id="A0A8E2ALR5"/>
<feature type="region of interest" description="Disordered" evidence="1">
    <location>
        <begin position="1"/>
        <end position="56"/>
    </location>
</feature>
<sequence length="162" mass="16865">MTSQGRASQDTAPLRQRAPVSQAGRAISRPGRRSSHGLVRSTRPGKQTAGNEDRGRCYSLNLKGRSAICTGAQGQTPQEIDGAEERRCVVAELGVPCHAYRALPANGGTAEASGLLAGWSRPASSCQTLPVMGISATAASSGSLERQRHRLLERGASGDSGI</sequence>
<name>A0A8E2ALR5_9APHY</name>
<organism evidence="2 3">
    <name type="scientific">Obba rivulosa</name>
    <dbReference type="NCBI Taxonomy" id="1052685"/>
    <lineage>
        <taxon>Eukaryota</taxon>
        <taxon>Fungi</taxon>
        <taxon>Dikarya</taxon>
        <taxon>Basidiomycota</taxon>
        <taxon>Agaricomycotina</taxon>
        <taxon>Agaricomycetes</taxon>
        <taxon>Polyporales</taxon>
        <taxon>Gelatoporiaceae</taxon>
        <taxon>Obba</taxon>
    </lineage>
</organism>
<feature type="region of interest" description="Disordered" evidence="1">
    <location>
        <begin position="139"/>
        <end position="162"/>
    </location>
</feature>
<protein>
    <submittedName>
        <fullName evidence="2">Uncharacterized protein</fullName>
    </submittedName>
</protein>
<dbReference type="EMBL" id="KV722504">
    <property type="protein sequence ID" value="OCH86973.1"/>
    <property type="molecule type" value="Genomic_DNA"/>
</dbReference>
<evidence type="ECO:0000256" key="1">
    <source>
        <dbReference type="SAM" id="MobiDB-lite"/>
    </source>
</evidence>
<reference evidence="2 3" key="1">
    <citation type="submission" date="2016-07" db="EMBL/GenBank/DDBJ databases">
        <title>Draft genome of the white-rot fungus Obba rivulosa 3A-2.</title>
        <authorList>
            <consortium name="DOE Joint Genome Institute"/>
            <person name="Miettinen O."/>
            <person name="Riley R."/>
            <person name="Acob R."/>
            <person name="Barry K."/>
            <person name="Cullen D."/>
            <person name="De Vries R."/>
            <person name="Hainaut M."/>
            <person name="Hatakka A."/>
            <person name="Henrissat B."/>
            <person name="Hilden K."/>
            <person name="Kuo R."/>
            <person name="Labutti K."/>
            <person name="Lipzen A."/>
            <person name="Makela M.R."/>
            <person name="Sandor L."/>
            <person name="Spatafora J.W."/>
            <person name="Grigoriev I.V."/>
            <person name="Hibbett D.S."/>
        </authorList>
    </citation>
    <scope>NUCLEOTIDE SEQUENCE [LARGE SCALE GENOMIC DNA]</scope>
    <source>
        <strain evidence="2 3">3A-2</strain>
    </source>
</reference>